<proteinExistence type="predicted"/>
<evidence type="ECO:0000313" key="2">
    <source>
        <dbReference type="Proteomes" id="UP000297668"/>
    </source>
</evidence>
<reference evidence="1 2" key="1">
    <citation type="submission" date="2019-03" db="EMBL/GenBank/DDBJ databases">
        <title>Thermus tengchongensis species for the arsenic transformation mechanism.</title>
        <authorList>
            <person name="Yuan G.C."/>
        </authorList>
    </citation>
    <scope>NUCLEOTIDE SEQUENCE [LARGE SCALE GENOMIC DNA]</scope>
    <source>
        <strain evidence="1 2">15W</strain>
    </source>
</reference>
<dbReference type="AlphaFoldDB" id="A0A4Y9FC46"/>
<name>A0A4Y9FC46_9DEIN</name>
<accession>A0A4Y9FC46</accession>
<gene>
    <name evidence="1" type="ORF">E0687_05535</name>
</gene>
<evidence type="ECO:0008006" key="3">
    <source>
        <dbReference type="Google" id="ProtNLM"/>
    </source>
</evidence>
<dbReference type="Proteomes" id="UP000297668">
    <property type="component" value="Unassembled WGS sequence"/>
</dbReference>
<evidence type="ECO:0000313" key="1">
    <source>
        <dbReference type="EMBL" id="TFU26686.1"/>
    </source>
</evidence>
<protein>
    <recommendedName>
        <fullName evidence="3">Type 4 fimbrial biogenesis protein PilX N-terminal domain-containing protein</fullName>
    </recommendedName>
</protein>
<comment type="caution">
    <text evidence="1">The sequence shown here is derived from an EMBL/GenBank/DDBJ whole genome shotgun (WGS) entry which is preliminary data.</text>
</comment>
<organism evidence="1 2">
    <name type="scientific">Thermus tengchongensis</name>
    <dbReference type="NCBI Taxonomy" id="1214928"/>
    <lineage>
        <taxon>Bacteria</taxon>
        <taxon>Thermotogati</taxon>
        <taxon>Deinococcota</taxon>
        <taxon>Deinococci</taxon>
        <taxon>Thermales</taxon>
        <taxon>Thermaceae</taxon>
        <taxon>Thermus</taxon>
    </lineage>
</organism>
<sequence>MVLMVVFVSLLAATSYMALGALKGNASERAVFQAFLIAESALDTLEAQAKQDRSILCRALTNYSLAGHTATFTKEVIQESGTRRFRITATATVGGATARVQGVYPYHCPFPLGVPAALTSRPRIEVSGNAEINGQNVSTLNLTRTQGAQTLLNGLTSYSLSVENPSQVPIGSYVRVGAHIFKVAGNQNTLTLLPTSPISSPLSIASGTNVELILYPVLQQSGISGTYSTIALPTTEGLVVNQTISVTIGNQTYTGQIAEINAGSNPKTIRISWQTSPPSNLPEGTPLSVTVLGAASNLTISVQGNAQITNGYQQNSSLVPSNPDDLFYMVFGMDKTTFRALYPGISPGQFNGNLRNWETIVVNQSITSNVVLCGSGILVVFGELKVNGTCDSGFEGLVYVAGDYDQQGNAQIRGAVVVEGVADLQGCKGDDCWTNIAGTGQRQGKITFDPWVMYRLRSGEQASETFQRLRWRRL</sequence>
<dbReference type="EMBL" id="SJZF01000007">
    <property type="protein sequence ID" value="TFU26686.1"/>
    <property type="molecule type" value="Genomic_DNA"/>
</dbReference>